<organism evidence="1 2">
    <name type="scientific">Quercus suber</name>
    <name type="common">Cork oak</name>
    <dbReference type="NCBI Taxonomy" id="58331"/>
    <lineage>
        <taxon>Eukaryota</taxon>
        <taxon>Viridiplantae</taxon>
        <taxon>Streptophyta</taxon>
        <taxon>Embryophyta</taxon>
        <taxon>Tracheophyta</taxon>
        <taxon>Spermatophyta</taxon>
        <taxon>Magnoliopsida</taxon>
        <taxon>eudicotyledons</taxon>
        <taxon>Gunneridae</taxon>
        <taxon>Pentapetalae</taxon>
        <taxon>rosids</taxon>
        <taxon>fabids</taxon>
        <taxon>Fagales</taxon>
        <taxon>Fagaceae</taxon>
        <taxon>Quercus</taxon>
    </lineage>
</organism>
<dbReference type="AlphaFoldDB" id="A0AAW0L5P6"/>
<dbReference type="Proteomes" id="UP000237347">
    <property type="component" value="Unassembled WGS sequence"/>
</dbReference>
<sequence>MKRKRERGGIIKKRKRRSRSETHLEICMVTMCKFIHLRNHPILLTSQERLQFPVLLLQLLNYEKKSSNWKAKFDRQYRDDEVEKAKRLEKDQEYNVVYEYKSDQKRKLITLQQKLRKIKHIRTFYPNTASSQITFSRNVIIHINDDGKYRTSEEVGKKLKYFFPDLWTRFEKHGGDLLSHWRATLELCILENDDLATEYFLKICRSCLSLIGMTVESKFLQDQLKYGKLEGIFKDDNVCSTSTKLAENSCTNCINFLMRFLALSLHKYALNADGDVKGMFETAYSSLLEYDPDSKKKKKNKRKEESLEKRRNFLESVPSNEEFKSLLGNPENIKDCAKSVAESLNTLTDRWHKLSARLTDQSCLTELFAIAFCIAFI</sequence>
<protein>
    <submittedName>
        <fullName evidence="1">Uncharacterized protein</fullName>
    </submittedName>
</protein>
<dbReference type="EMBL" id="PKMF04000160">
    <property type="protein sequence ID" value="KAK7846134.1"/>
    <property type="molecule type" value="Genomic_DNA"/>
</dbReference>
<evidence type="ECO:0000313" key="1">
    <source>
        <dbReference type="EMBL" id="KAK7846134.1"/>
    </source>
</evidence>
<evidence type="ECO:0000313" key="2">
    <source>
        <dbReference type="Proteomes" id="UP000237347"/>
    </source>
</evidence>
<accession>A0AAW0L5P6</accession>
<gene>
    <name evidence="1" type="ORF">CFP56_008377</name>
</gene>
<name>A0AAW0L5P6_QUESU</name>
<proteinExistence type="predicted"/>
<reference evidence="1 2" key="1">
    <citation type="journal article" date="2018" name="Sci. Data">
        <title>The draft genome sequence of cork oak.</title>
        <authorList>
            <person name="Ramos A.M."/>
            <person name="Usie A."/>
            <person name="Barbosa P."/>
            <person name="Barros P.M."/>
            <person name="Capote T."/>
            <person name="Chaves I."/>
            <person name="Simoes F."/>
            <person name="Abreu I."/>
            <person name="Carrasquinho I."/>
            <person name="Faro C."/>
            <person name="Guimaraes J.B."/>
            <person name="Mendonca D."/>
            <person name="Nobrega F."/>
            <person name="Rodrigues L."/>
            <person name="Saibo N.J.M."/>
            <person name="Varela M.C."/>
            <person name="Egas C."/>
            <person name="Matos J."/>
            <person name="Miguel C.M."/>
            <person name="Oliveira M.M."/>
            <person name="Ricardo C.P."/>
            <person name="Goncalves S."/>
        </authorList>
    </citation>
    <scope>NUCLEOTIDE SEQUENCE [LARGE SCALE GENOMIC DNA]</scope>
    <source>
        <strain evidence="2">cv. HL8</strain>
    </source>
</reference>
<comment type="caution">
    <text evidence="1">The sequence shown here is derived from an EMBL/GenBank/DDBJ whole genome shotgun (WGS) entry which is preliminary data.</text>
</comment>
<keyword evidence="2" id="KW-1185">Reference proteome</keyword>